<name>A0A1Y6B8I1_9BACT</name>
<dbReference type="InterPro" id="IPR035992">
    <property type="entry name" value="Ricin_B-like_lectins"/>
</dbReference>
<dbReference type="Proteomes" id="UP000192907">
    <property type="component" value="Unassembled WGS sequence"/>
</dbReference>
<evidence type="ECO:0000313" key="2">
    <source>
        <dbReference type="Proteomes" id="UP000192907"/>
    </source>
</evidence>
<keyword evidence="2" id="KW-1185">Reference proteome</keyword>
<dbReference type="Gene3D" id="2.80.10.50">
    <property type="match status" value="1"/>
</dbReference>
<accession>A0A1Y6B8I1</accession>
<dbReference type="EMBL" id="FWZT01000002">
    <property type="protein sequence ID" value="SME94065.1"/>
    <property type="molecule type" value="Genomic_DNA"/>
</dbReference>
<dbReference type="PROSITE" id="PS50231">
    <property type="entry name" value="RICIN_B_LECTIN"/>
    <property type="match status" value="1"/>
</dbReference>
<reference evidence="2" key="1">
    <citation type="submission" date="2017-04" db="EMBL/GenBank/DDBJ databases">
        <authorList>
            <person name="Varghese N."/>
            <person name="Submissions S."/>
        </authorList>
    </citation>
    <scope>NUCLEOTIDE SEQUENCE [LARGE SCALE GENOMIC DNA]</scope>
    <source>
        <strain evidence="2">RKEM611</strain>
    </source>
</reference>
<protein>
    <submittedName>
        <fullName evidence="1">Uncharacterized protein</fullName>
    </submittedName>
</protein>
<dbReference type="SUPFAM" id="SSF50370">
    <property type="entry name" value="Ricin B-like lectins"/>
    <property type="match status" value="1"/>
</dbReference>
<gene>
    <name evidence="1" type="ORF">SAMN06296036_10282</name>
</gene>
<evidence type="ECO:0000313" key="1">
    <source>
        <dbReference type="EMBL" id="SME94065.1"/>
    </source>
</evidence>
<dbReference type="RefSeq" id="WP_132315591.1">
    <property type="nucleotide sequence ID" value="NZ_FWZT01000002.1"/>
</dbReference>
<sequence length="313" mass="34328">MTIRFHRNILLLLTFILSWQSHGCRDAGSSFNQSTRPSEESEGVPGYLIHCSDKLVEKDSFFEGEAQCKVASTGIPDEIVRSKGYQWRGTISDSTIEIVSQELSASSIFHHSFVLKSKDEAAIKEALKTMKIAVSEPVTEVVIATAILGDVSDSQAIIKLPQDGLAVPSDRVLAIHSKLNDTCLGVDIGDDRKVIAEPCTSSSLALAFTFRKYSTVSEVYHIEVDGSSFCLREELVDTNGIISPTLSATSCVAADPDEDFSLVRQGDDIWLIKDRNGLCLGIDSEDDGRFSIRFDTCGDSSSQQFYFTDTLNF</sequence>
<dbReference type="AlphaFoldDB" id="A0A1Y6B8I1"/>
<organism evidence="1 2">
    <name type="scientific">Pseudobacteriovorax antillogorgiicola</name>
    <dbReference type="NCBI Taxonomy" id="1513793"/>
    <lineage>
        <taxon>Bacteria</taxon>
        <taxon>Pseudomonadati</taxon>
        <taxon>Bdellovibrionota</taxon>
        <taxon>Oligoflexia</taxon>
        <taxon>Oligoflexales</taxon>
        <taxon>Pseudobacteriovoracaceae</taxon>
        <taxon>Pseudobacteriovorax</taxon>
    </lineage>
</organism>
<proteinExistence type="predicted"/>